<name>A0A975IVL7_9CAUL</name>
<comment type="catalytic activity">
    <reaction evidence="1">
        <text>a phosphate monoester + H2O = an alcohol + phosphate</text>
        <dbReference type="Rhea" id="RHEA:15017"/>
        <dbReference type="ChEBI" id="CHEBI:15377"/>
        <dbReference type="ChEBI" id="CHEBI:30879"/>
        <dbReference type="ChEBI" id="CHEBI:43474"/>
        <dbReference type="ChEBI" id="CHEBI:67140"/>
        <dbReference type="EC" id="3.1.3.2"/>
    </reaction>
</comment>
<reference evidence="4" key="1">
    <citation type="submission" date="2021-04" db="EMBL/GenBank/DDBJ databases">
        <title>The complete genome sequence of Caulobacter sp. S6.</title>
        <authorList>
            <person name="Tang Y."/>
            <person name="Ouyang W."/>
            <person name="Liu Q."/>
            <person name="Huang B."/>
            <person name="Guo Z."/>
            <person name="Lei P."/>
        </authorList>
    </citation>
    <scope>NUCLEOTIDE SEQUENCE</scope>
    <source>
        <strain evidence="4">S6</strain>
    </source>
</reference>
<proteinExistence type="inferred from homology"/>
<feature type="chain" id="PRO_5036918524" description="Acid phosphatase" evidence="2">
    <location>
        <begin position="25"/>
        <end position="280"/>
    </location>
</feature>
<dbReference type="AlphaFoldDB" id="A0A975IVL7"/>
<dbReference type="CDD" id="cd03397">
    <property type="entry name" value="PAP2_acid_phosphatase"/>
    <property type="match status" value="1"/>
</dbReference>
<dbReference type="Proteomes" id="UP000676409">
    <property type="component" value="Chromosome"/>
</dbReference>
<dbReference type="GO" id="GO:0030288">
    <property type="term" value="C:outer membrane-bounded periplasmic space"/>
    <property type="evidence" value="ECO:0007669"/>
    <property type="project" value="InterPro"/>
</dbReference>
<dbReference type="SMART" id="SM00014">
    <property type="entry name" value="acidPPc"/>
    <property type="match status" value="1"/>
</dbReference>
<comment type="similarity">
    <text evidence="1">Belongs to the class A bacterial acid phosphatase family.</text>
</comment>
<dbReference type="EMBL" id="CP073078">
    <property type="protein sequence ID" value="QUD88905.1"/>
    <property type="molecule type" value="Genomic_DNA"/>
</dbReference>
<dbReference type="GO" id="GO:0003993">
    <property type="term" value="F:acid phosphatase activity"/>
    <property type="evidence" value="ECO:0007669"/>
    <property type="project" value="UniProtKB-EC"/>
</dbReference>
<dbReference type="PIRSF" id="PIRSF000897">
    <property type="entry name" value="Acid_Ptase_ClsA"/>
    <property type="match status" value="1"/>
</dbReference>
<dbReference type="SUPFAM" id="SSF48317">
    <property type="entry name" value="Acid phosphatase/Vanadium-dependent haloperoxidase"/>
    <property type="match status" value="1"/>
</dbReference>
<protein>
    <recommendedName>
        <fullName evidence="1">Acid phosphatase</fullName>
        <ecNumber evidence="1">3.1.3.2</ecNumber>
    </recommendedName>
</protein>
<evidence type="ECO:0000256" key="2">
    <source>
        <dbReference type="SAM" id="SignalP"/>
    </source>
</evidence>
<dbReference type="Gene3D" id="1.20.144.10">
    <property type="entry name" value="Phosphatidic acid phosphatase type 2/haloperoxidase"/>
    <property type="match status" value="1"/>
</dbReference>
<dbReference type="Pfam" id="PF01569">
    <property type="entry name" value="PAP2"/>
    <property type="match status" value="1"/>
</dbReference>
<evidence type="ECO:0000313" key="4">
    <source>
        <dbReference type="EMBL" id="QUD88905.1"/>
    </source>
</evidence>
<organism evidence="4 5">
    <name type="scientific">Phenylobacterium montanum</name>
    <dbReference type="NCBI Taxonomy" id="2823693"/>
    <lineage>
        <taxon>Bacteria</taxon>
        <taxon>Pseudomonadati</taxon>
        <taxon>Pseudomonadota</taxon>
        <taxon>Alphaproteobacteria</taxon>
        <taxon>Caulobacterales</taxon>
        <taxon>Caulobacteraceae</taxon>
        <taxon>Phenylobacterium</taxon>
    </lineage>
</organism>
<dbReference type="PRINTS" id="PR00483">
    <property type="entry name" value="BACPHPHTASE"/>
</dbReference>
<evidence type="ECO:0000256" key="1">
    <source>
        <dbReference type="PIRNR" id="PIRNR000897"/>
    </source>
</evidence>
<gene>
    <name evidence="4" type="ORF">KCG34_03175</name>
</gene>
<accession>A0A975IVL7</accession>
<dbReference type="KEGG" id="caul:KCG34_03175"/>
<feature type="signal peptide" evidence="2">
    <location>
        <begin position="1"/>
        <end position="24"/>
    </location>
</feature>
<dbReference type="EC" id="3.1.3.2" evidence="1"/>
<dbReference type="InterPro" id="IPR001011">
    <property type="entry name" value="Acid_Pase_classA_bac"/>
</dbReference>
<keyword evidence="5" id="KW-1185">Reference proteome</keyword>
<keyword evidence="1" id="KW-0378">Hydrolase</keyword>
<keyword evidence="2" id="KW-0732">Signal</keyword>
<sequence length="280" mass="28965">MSTIGLGLALAAAAAVGGGAIAFAQSAPQSAPPAMAPPSGFLPGYLPKGATPNSLAILPPAPAADSATQARDEAEAKAVAALKGGPRWDLARQDAELRFPAAADTFSCALGVKISPETTPHLYTLLRRTLSDAGLSTYPTKNKYRRARPFMARGGDICTPEEADHLRADGSYPSGHAALGWAWALVLAEAAPDHENELLARGRAFMRSRVICNVHWLSDTEAGSVMGAATVARLHDEPAFRAELEAARAEIAAARAAGEAPSRDCKAEAAALALTPDAQP</sequence>
<dbReference type="InterPro" id="IPR000326">
    <property type="entry name" value="PAP2/HPO"/>
</dbReference>
<evidence type="ECO:0000313" key="5">
    <source>
        <dbReference type="Proteomes" id="UP000676409"/>
    </source>
</evidence>
<dbReference type="InterPro" id="IPR036938">
    <property type="entry name" value="PAP2/HPO_sf"/>
</dbReference>
<feature type="domain" description="Phosphatidic acid phosphatase type 2/haloperoxidase" evidence="3">
    <location>
        <begin position="121"/>
        <end position="235"/>
    </location>
</feature>
<evidence type="ECO:0000259" key="3">
    <source>
        <dbReference type="SMART" id="SM00014"/>
    </source>
</evidence>
<dbReference type="RefSeq" id="WP_211938955.1">
    <property type="nucleotide sequence ID" value="NZ_CP073078.1"/>
</dbReference>